<keyword evidence="3" id="KW-1185">Reference proteome</keyword>
<dbReference type="InterPro" id="IPR001466">
    <property type="entry name" value="Beta-lactam-related"/>
</dbReference>
<proteinExistence type="predicted"/>
<evidence type="ECO:0000259" key="1">
    <source>
        <dbReference type="Pfam" id="PF00144"/>
    </source>
</evidence>
<protein>
    <submittedName>
        <fullName evidence="2">CubicO group peptidase, beta-lactamase class C family</fullName>
    </submittedName>
</protein>
<dbReference type="Gene3D" id="3.40.710.10">
    <property type="entry name" value="DD-peptidase/beta-lactamase superfamily"/>
    <property type="match status" value="1"/>
</dbReference>
<dbReference type="EMBL" id="FOLQ01000023">
    <property type="protein sequence ID" value="SFE96248.1"/>
    <property type="molecule type" value="Genomic_DNA"/>
</dbReference>
<sequence>MSSSSTFGQDQDTLIQRLGADFVKSPQAAGLSIGVLNLGKAGFYNFGITDKETNRRPSAATRYEIGSNTKTFVSTLLAHAVLEGKLKLEDDIRTYLPGKYPNLTYGGETIKVLHLANLTSGLPNWLPDKPELFQQATPDSIPYLLLKQHRGYTKTNFYKDLHSVHLTAKPGSMPRHSNVAAQLLGFILETVYEQTLEALTARYITGPLGMTQTAYLMKPGPTMAKGYDAKGNPMPYMMLPDTRGSSGLSSTTADLIRYMRLQLSETNQAVILTHQPTVCTPDDAIGLNWHIDKTAAGERQLWHTGGTFGFSSYLVLYPERQLGIVMLANESDPLTQNRLVVVAKQIAVYLGQAKN</sequence>
<reference evidence="2 3" key="1">
    <citation type="submission" date="2016-10" db="EMBL/GenBank/DDBJ databases">
        <authorList>
            <person name="de Groot N.N."/>
        </authorList>
    </citation>
    <scope>NUCLEOTIDE SEQUENCE [LARGE SCALE GENOMIC DNA]</scope>
    <source>
        <strain evidence="2 3">DSM 26130</strain>
    </source>
</reference>
<accession>A0A1I2EUX0</accession>
<dbReference type="Pfam" id="PF00144">
    <property type="entry name" value="Beta-lactamase"/>
    <property type="match status" value="1"/>
</dbReference>
<dbReference type="AlphaFoldDB" id="A0A1I2EUX0"/>
<dbReference type="PANTHER" id="PTHR46825:SF8">
    <property type="entry name" value="BETA-LACTAMASE-RELATED"/>
    <property type="match status" value="1"/>
</dbReference>
<dbReference type="SUPFAM" id="SSF56601">
    <property type="entry name" value="beta-lactamase/transpeptidase-like"/>
    <property type="match status" value="1"/>
</dbReference>
<dbReference type="InterPro" id="IPR050491">
    <property type="entry name" value="AmpC-like"/>
</dbReference>
<dbReference type="InterPro" id="IPR012338">
    <property type="entry name" value="Beta-lactam/transpept-like"/>
</dbReference>
<organism evidence="2 3">
    <name type="scientific">Spirosoma endophyticum</name>
    <dbReference type="NCBI Taxonomy" id="662367"/>
    <lineage>
        <taxon>Bacteria</taxon>
        <taxon>Pseudomonadati</taxon>
        <taxon>Bacteroidota</taxon>
        <taxon>Cytophagia</taxon>
        <taxon>Cytophagales</taxon>
        <taxon>Cytophagaceae</taxon>
        <taxon>Spirosoma</taxon>
    </lineage>
</organism>
<evidence type="ECO:0000313" key="2">
    <source>
        <dbReference type="EMBL" id="SFE96248.1"/>
    </source>
</evidence>
<dbReference type="PANTHER" id="PTHR46825">
    <property type="entry name" value="D-ALANYL-D-ALANINE-CARBOXYPEPTIDASE/ENDOPEPTIDASE AMPH"/>
    <property type="match status" value="1"/>
</dbReference>
<gene>
    <name evidence="2" type="ORF">SAMN05216167_12345</name>
</gene>
<feature type="domain" description="Beta-lactamase-related" evidence="1">
    <location>
        <begin position="20"/>
        <end position="334"/>
    </location>
</feature>
<dbReference type="STRING" id="662367.SAMN05216167_12345"/>
<evidence type="ECO:0000313" key="3">
    <source>
        <dbReference type="Proteomes" id="UP000198598"/>
    </source>
</evidence>
<name>A0A1I2EUX0_9BACT</name>
<dbReference type="Proteomes" id="UP000198598">
    <property type="component" value="Unassembled WGS sequence"/>
</dbReference>